<organism evidence="1 2">
    <name type="scientific">Lindgomyces ingoldianus</name>
    <dbReference type="NCBI Taxonomy" id="673940"/>
    <lineage>
        <taxon>Eukaryota</taxon>
        <taxon>Fungi</taxon>
        <taxon>Dikarya</taxon>
        <taxon>Ascomycota</taxon>
        <taxon>Pezizomycotina</taxon>
        <taxon>Dothideomycetes</taxon>
        <taxon>Pleosporomycetidae</taxon>
        <taxon>Pleosporales</taxon>
        <taxon>Lindgomycetaceae</taxon>
        <taxon>Lindgomyces</taxon>
    </lineage>
</organism>
<comment type="caution">
    <text evidence="1">The sequence shown here is derived from an EMBL/GenBank/DDBJ whole genome shotgun (WGS) entry which is preliminary data.</text>
</comment>
<evidence type="ECO:0000313" key="2">
    <source>
        <dbReference type="Proteomes" id="UP000799755"/>
    </source>
</evidence>
<accession>A0ACB6QP37</accession>
<reference evidence="1" key="1">
    <citation type="journal article" date="2020" name="Stud. Mycol.">
        <title>101 Dothideomycetes genomes: a test case for predicting lifestyles and emergence of pathogens.</title>
        <authorList>
            <person name="Haridas S."/>
            <person name="Albert R."/>
            <person name="Binder M."/>
            <person name="Bloem J."/>
            <person name="Labutti K."/>
            <person name="Salamov A."/>
            <person name="Andreopoulos B."/>
            <person name="Baker S."/>
            <person name="Barry K."/>
            <person name="Bills G."/>
            <person name="Bluhm B."/>
            <person name="Cannon C."/>
            <person name="Castanera R."/>
            <person name="Culley D."/>
            <person name="Daum C."/>
            <person name="Ezra D."/>
            <person name="Gonzalez J."/>
            <person name="Henrissat B."/>
            <person name="Kuo A."/>
            <person name="Liang C."/>
            <person name="Lipzen A."/>
            <person name="Lutzoni F."/>
            <person name="Magnuson J."/>
            <person name="Mondo S."/>
            <person name="Nolan M."/>
            <person name="Ohm R."/>
            <person name="Pangilinan J."/>
            <person name="Park H.-J."/>
            <person name="Ramirez L."/>
            <person name="Alfaro M."/>
            <person name="Sun H."/>
            <person name="Tritt A."/>
            <person name="Yoshinaga Y."/>
            <person name="Zwiers L.-H."/>
            <person name="Turgeon B."/>
            <person name="Goodwin S."/>
            <person name="Spatafora J."/>
            <person name="Crous P."/>
            <person name="Grigoriev I."/>
        </authorList>
    </citation>
    <scope>NUCLEOTIDE SEQUENCE</scope>
    <source>
        <strain evidence="1">ATCC 200398</strain>
    </source>
</reference>
<name>A0ACB6QP37_9PLEO</name>
<dbReference type="EMBL" id="MU003514">
    <property type="protein sequence ID" value="KAF2468779.1"/>
    <property type="molecule type" value="Genomic_DNA"/>
</dbReference>
<sequence length="299" mass="33728">MRHGSSLPPQKLITQDRCVAFFWARVAPNTPISDDVPRYTENENSWVREKDQTKRRRQKGVSSAESSQKFDEEKWLARVLQHFFLLLFVVIVNPNYCCLMDVACVMPASFLLSQLATTNRHIYVYPLPSVSLSHRLGFAPSAVPDARRIGLRAEARARDLTLVWLLLGPIRLSFRTSRLELTRLSLRASLAFAGIGRPKLRASDEVHKNLPYSPAVANIPVSVSWRSMLTKSSCLTLPLVGCSFTANTLRDVFGNRTFAISSLQAYKACRADVAVSRFVNAVDRHFSNLSMIRETEDEN</sequence>
<keyword evidence="2" id="KW-1185">Reference proteome</keyword>
<gene>
    <name evidence="1" type="ORF">BDR25DRAFT_357140</name>
</gene>
<evidence type="ECO:0000313" key="1">
    <source>
        <dbReference type="EMBL" id="KAF2468779.1"/>
    </source>
</evidence>
<protein>
    <submittedName>
        <fullName evidence="1">Uncharacterized protein</fullName>
    </submittedName>
</protein>
<dbReference type="Proteomes" id="UP000799755">
    <property type="component" value="Unassembled WGS sequence"/>
</dbReference>
<proteinExistence type="predicted"/>